<dbReference type="Pfam" id="PF01339">
    <property type="entry name" value="CheB_methylest"/>
    <property type="match status" value="1"/>
</dbReference>
<reference evidence="6" key="2">
    <citation type="submission" date="2020-09" db="EMBL/GenBank/DDBJ databases">
        <authorList>
            <person name="Sun Q."/>
            <person name="Zhou Y."/>
        </authorList>
    </citation>
    <scope>NUCLEOTIDE SEQUENCE</scope>
    <source>
        <strain evidence="6">CGMCC 1.15322</strain>
    </source>
</reference>
<dbReference type="Proteomes" id="UP000620596">
    <property type="component" value="Unassembled WGS sequence"/>
</dbReference>
<reference evidence="6" key="1">
    <citation type="journal article" date="2014" name="Int. J. Syst. Evol. Microbiol.">
        <title>Complete genome sequence of Corynebacterium casei LMG S-19264T (=DSM 44701T), isolated from a smear-ripened cheese.</title>
        <authorList>
            <consortium name="US DOE Joint Genome Institute (JGI-PGF)"/>
            <person name="Walter F."/>
            <person name="Albersmeier A."/>
            <person name="Kalinowski J."/>
            <person name="Ruckert C."/>
        </authorList>
    </citation>
    <scope>NUCLEOTIDE SEQUENCE</scope>
    <source>
        <strain evidence="6">CGMCC 1.15322</strain>
    </source>
</reference>
<dbReference type="PROSITE" id="PS50122">
    <property type="entry name" value="CHEB"/>
    <property type="match status" value="1"/>
</dbReference>
<dbReference type="AlphaFoldDB" id="A0A916SGK5"/>
<feature type="active site" evidence="4">
    <location>
        <position position="46"/>
    </location>
</feature>
<name>A0A916SGK5_9BURK</name>
<dbReference type="EMBL" id="BMIG01000005">
    <property type="protein sequence ID" value="GGA98069.1"/>
    <property type="molecule type" value="Genomic_DNA"/>
</dbReference>
<evidence type="ECO:0000259" key="5">
    <source>
        <dbReference type="PROSITE" id="PS50122"/>
    </source>
</evidence>
<dbReference type="GO" id="GO:0006935">
    <property type="term" value="P:chemotaxis"/>
    <property type="evidence" value="ECO:0007669"/>
    <property type="project" value="UniProtKB-UniRule"/>
</dbReference>
<protein>
    <recommendedName>
        <fullName evidence="2">protein-glutamate methylesterase</fullName>
        <ecNumber evidence="2">3.1.1.61</ecNumber>
    </recommendedName>
</protein>
<dbReference type="GO" id="GO:0000156">
    <property type="term" value="F:phosphorelay response regulator activity"/>
    <property type="evidence" value="ECO:0007669"/>
    <property type="project" value="InterPro"/>
</dbReference>
<dbReference type="CDD" id="cd16433">
    <property type="entry name" value="CheB"/>
    <property type="match status" value="1"/>
</dbReference>
<feature type="active site" evidence="4">
    <location>
        <position position="139"/>
    </location>
</feature>
<dbReference type="InterPro" id="IPR000673">
    <property type="entry name" value="Sig_transdc_resp-reg_Me-estase"/>
</dbReference>
<dbReference type="GO" id="GO:0005737">
    <property type="term" value="C:cytoplasm"/>
    <property type="evidence" value="ECO:0007669"/>
    <property type="project" value="InterPro"/>
</dbReference>
<keyword evidence="4" id="KW-0145">Chemotaxis</keyword>
<dbReference type="RefSeq" id="WP_188708165.1">
    <property type="nucleotide sequence ID" value="NZ_BMIG01000005.1"/>
</dbReference>
<accession>A0A916SGK5</accession>
<feature type="active site" evidence="4">
    <location>
        <position position="19"/>
    </location>
</feature>
<evidence type="ECO:0000313" key="7">
    <source>
        <dbReference type="Proteomes" id="UP000620596"/>
    </source>
</evidence>
<evidence type="ECO:0000256" key="1">
    <source>
        <dbReference type="ARBA" id="ARBA00022801"/>
    </source>
</evidence>
<dbReference type="InterPro" id="IPR035909">
    <property type="entry name" value="CheB_C"/>
</dbReference>
<evidence type="ECO:0000256" key="3">
    <source>
        <dbReference type="ARBA" id="ARBA00048267"/>
    </source>
</evidence>
<dbReference type="Gene3D" id="3.40.50.180">
    <property type="entry name" value="Methylesterase CheB, C-terminal domain"/>
    <property type="match status" value="1"/>
</dbReference>
<sequence>MKATAKKRPAIEAVVIGASAGGVHALLALLTDLPRSFGLPVIVVLHLPEDRDSQLAEIFQYRLPIAVRQAADKESIAPATLYFAGPGYHLSVEMDRTFSLSCEEALHFSRPSVDILMESAADAYGAALAGILLTGANEDGAAGMARIKQQGGLTVVQDPVEAEVPTMPEAAIFRQAPDFILKLAGIRDFLLKLDRA</sequence>
<keyword evidence="7" id="KW-1185">Reference proteome</keyword>
<comment type="caution">
    <text evidence="6">The sequence shown here is derived from an EMBL/GenBank/DDBJ whole genome shotgun (WGS) entry which is preliminary data.</text>
</comment>
<feature type="domain" description="CheB-type methylesterase" evidence="5">
    <location>
        <begin position="7"/>
        <end position="196"/>
    </location>
</feature>
<dbReference type="GO" id="GO:0008984">
    <property type="term" value="F:protein-glutamate methylesterase activity"/>
    <property type="evidence" value="ECO:0007669"/>
    <property type="project" value="UniProtKB-EC"/>
</dbReference>
<gene>
    <name evidence="6" type="ORF">GCM10011496_18950</name>
</gene>
<dbReference type="PANTHER" id="PTHR42872">
    <property type="entry name" value="PROTEIN-GLUTAMATE METHYLESTERASE/PROTEIN-GLUTAMINE GLUTAMINASE"/>
    <property type="match status" value="1"/>
</dbReference>
<comment type="catalytic activity">
    <reaction evidence="3">
        <text>[protein]-L-glutamate 5-O-methyl ester + H2O = L-glutamyl-[protein] + methanol + H(+)</text>
        <dbReference type="Rhea" id="RHEA:23236"/>
        <dbReference type="Rhea" id="RHEA-COMP:10208"/>
        <dbReference type="Rhea" id="RHEA-COMP:10311"/>
        <dbReference type="ChEBI" id="CHEBI:15377"/>
        <dbReference type="ChEBI" id="CHEBI:15378"/>
        <dbReference type="ChEBI" id="CHEBI:17790"/>
        <dbReference type="ChEBI" id="CHEBI:29973"/>
        <dbReference type="ChEBI" id="CHEBI:82795"/>
        <dbReference type="EC" id="3.1.1.61"/>
    </reaction>
</comment>
<evidence type="ECO:0000313" key="6">
    <source>
        <dbReference type="EMBL" id="GGA98069.1"/>
    </source>
</evidence>
<dbReference type="SUPFAM" id="SSF52738">
    <property type="entry name" value="Methylesterase CheB, C-terminal domain"/>
    <property type="match status" value="1"/>
</dbReference>
<keyword evidence="1 4" id="KW-0378">Hydrolase</keyword>
<organism evidence="6 7">
    <name type="scientific">Polaromonas eurypsychrophila</name>
    <dbReference type="NCBI Taxonomy" id="1614635"/>
    <lineage>
        <taxon>Bacteria</taxon>
        <taxon>Pseudomonadati</taxon>
        <taxon>Pseudomonadota</taxon>
        <taxon>Betaproteobacteria</taxon>
        <taxon>Burkholderiales</taxon>
        <taxon>Comamonadaceae</taxon>
        <taxon>Polaromonas</taxon>
    </lineage>
</organism>
<dbReference type="EC" id="3.1.1.61" evidence="2"/>
<evidence type="ECO:0000256" key="4">
    <source>
        <dbReference type="PROSITE-ProRule" id="PRU00050"/>
    </source>
</evidence>
<proteinExistence type="predicted"/>
<evidence type="ECO:0000256" key="2">
    <source>
        <dbReference type="ARBA" id="ARBA00039140"/>
    </source>
</evidence>
<dbReference type="PANTHER" id="PTHR42872:SF3">
    <property type="entry name" value="PROTEIN-GLUTAMATE METHYLESTERASE_PROTEIN-GLUTAMINE GLUTAMINASE 1"/>
    <property type="match status" value="1"/>
</dbReference>